<dbReference type="InterPro" id="IPR050490">
    <property type="entry name" value="Bact_solute-bd_prot1"/>
</dbReference>
<gene>
    <name evidence="7" type="primary">ytcQ_2</name>
    <name evidence="7" type="ORF">J40TS1_29590</name>
</gene>
<dbReference type="Pfam" id="PF13416">
    <property type="entry name" value="SBP_bac_8"/>
    <property type="match status" value="1"/>
</dbReference>
<keyword evidence="2 6" id="KW-0732">Signal</keyword>
<organism evidence="7 8">
    <name type="scientific">Paenibacillus montaniterrae</name>
    <dbReference type="NCBI Taxonomy" id="429341"/>
    <lineage>
        <taxon>Bacteria</taxon>
        <taxon>Bacillati</taxon>
        <taxon>Bacillota</taxon>
        <taxon>Bacilli</taxon>
        <taxon>Bacillales</taxon>
        <taxon>Paenibacillaceae</taxon>
        <taxon>Paenibacillus</taxon>
    </lineage>
</organism>
<dbReference type="InterPro" id="IPR006059">
    <property type="entry name" value="SBP"/>
</dbReference>
<keyword evidence="3" id="KW-0472">Membrane</keyword>
<dbReference type="PROSITE" id="PS51257">
    <property type="entry name" value="PROKAR_LIPOPROTEIN"/>
    <property type="match status" value="1"/>
</dbReference>
<feature type="signal peptide" evidence="6">
    <location>
        <begin position="1"/>
        <end position="22"/>
    </location>
</feature>
<evidence type="ECO:0000256" key="1">
    <source>
        <dbReference type="ARBA" id="ARBA00022475"/>
    </source>
</evidence>
<dbReference type="PANTHER" id="PTHR43649:SF33">
    <property type="entry name" value="POLYGALACTURONAN_RHAMNOGALACTURONAN-BINDING PROTEIN YTCQ"/>
    <property type="match status" value="1"/>
</dbReference>
<dbReference type="RefSeq" id="WP_213516508.1">
    <property type="nucleotide sequence ID" value="NZ_BOSE01000005.1"/>
</dbReference>
<evidence type="ECO:0000256" key="6">
    <source>
        <dbReference type="SAM" id="SignalP"/>
    </source>
</evidence>
<keyword evidence="8" id="KW-1185">Reference proteome</keyword>
<protein>
    <submittedName>
        <fullName evidence="7">ABC transporter peptide-binding protein YtcQ</fullName>
    </submittedName>
</protein>
<evidence type="ECO:0000256" key="2">
    <source>
        <dbReference type="ARBA" id="ARBA00022729"/>
    </source>
</evidence>
<reference evidence="7" key="1">
    <citation type="submission" date="2021-03" db="EMBL/GenBank/DDBJ databases">
        <title>Antimicrobial resistance genes in bacteria isolated from Japanese honey, and their potential for conferring macrolide and lincosamide resistance in the American foulbrood pathogen Paenibacillus larvae.</title>
        <authorList>
            <person name="Okamoto M."/>
            <person name="Kumagai M."/>
            <person name="Kanamori H."/>
            <person name="Takamatsu D."/>
        </authorList>
    </citation>
    <scope>NUCLEOTIDE SEQUENCE</scope>
    <source>
        <strain evidence="7">J40TS1</strain>
    </source>
</reference>
<evidence type="ECO:0000256" key="4">
    <source>
        <dbReference type="ARBA" id="ARBA00023139"/>
    </source>
</evidence>
<evidence type="ECO:0000313" key="8">
    <source>
        <dbReference type="Proteomes" id="UP000683139"/>
    </source>
</evidence>
<evidence type="ECO:0000313" key="7">
    <source>
        <dbReference type="EMBL" id="GIP17317.1"/>
    </source>
</evidence>
<dbReference type="Proteomes" id="UP000683139">
    <property type="component" value="Unassembled WGS sequence"/>
</dbReference>
<dbReference type="PANTHER" id="PTHR43649">
    <property type="entry name" value="ARABINOSE-BINDING PROTEIN-RELATED"/>
    <property type="match status" value="1"/>
</dbReference>
<dbReference type="SUPFAM" id="SSF53850">
    <property type="entry name" value="Periplasmic binding protein-like II"/>
    <property type="match status" value="1"/>
</dbReference>
<evidence type="ECO:0000256" key="3">
    <source>
        <dbReference type="ARBA" id="ARBA00023136"/>
    </source>
</evidence>
<feature type="chain" id="PRO_5039190053" evidence="6">
    <location>
        <begin position="23"/>
        <end position="526"/>
    </location>
</feature>
<sequence length="526" mass="59226">MKKSVVSLLVLLLIVSVAAACAGTENEAATNNVEQQSNGLGDKEGGSANAAALDDGTERLTLTFMPESWSGGKWREDHPTIQYLNEKFNVDLKLMWTDGPTYNDKLNVMAASGSLPDLYRVPADNYGKWQSEEVFMDLAPYLEQYPNLAQAYPDYQWEMMNPEGKIYGIPLWEVEVRDSYQVRADWIRNVGLTMPDEATFNLDEFYEIVKAFALNDPDQNGKKDTIGFATDNTLSTNTGQLRAAFGLANGWKLVDDQLIPQFVQSQEQKDFLAYLRNMYEEGIIDKDFLSRSNANVYELYQAGKTGLYHHHPMAMLADNVKLKEYDADAELVQLAPPLGPTGLRGNPAGLIGDRKVVINGTIDPKKQQRILKILDWWVTDEGTDIMRSGIEGVHYTKEADGTYKATDLIETDLPRILNNWFFKRADANLNVFRWTDPKEAEFVAKYNENNALYPWRNDSGGLTIYSDTYASKWKDLEVKFIEAQLKIVIGQEPVDSIDQAIEAWKAGGGDQIIQEVNDAYAKQKGK</sequence>
<keyword evidence="5" id="KW-0449">Lipoprotein</keyword>
<accession>A0A920CUR8</accession>
<dbReference type="AlphaFoldDB" id="A0A920CUR8"/>
<proteinExistence type="predicted"/>
<name>A0A920CUR8_9BACL</name>
<keyword evidence="4" id="KW-0564">Palmitate</keyword>
<keyword evidence="1" id="KW-1003">Cell membrane</keyword>
<dbReference type="EMBL" id="BOSE01000005">
    <property type="protein sequence ID" value="GIP17317.1"/>
    <property type="molecule type" value="Genomic_DNA"/>
</dbReference>
<evidence type="ECO:0000256" key="5">
    <source>
        <dbReference type="ARBA" id="ARBA00023288"/>
    </source>
</evidence>
<comment type="caution">
    <text evidence="7">The sequence shown here is derived from an EMBL/GenBank/DDBJ whole genome shotgun (WGS) entry which is preliminary data.</text>
</comment>
<dbReference type="Gene3D" id="3.40.190.10">
    <property type="entry name" value="Periplasmic binding protein-like II"/>
    <property type="match status" value="2"/>
</dbReference>